<dbReference type="eggNOG" id="COG2208">
    <property type="taxonomic scope" value="Bacteria"/>
</dbReference>
<organism evidence="5">
    <name type="scientific">Wolinella succinogenes (strain ATCC 29543 / DSM 1740 / CCUG 13145 / JCM 31913 / LMG 7466 / NCTC 11488 / FDC 602W)</name>
    <name type="common">Vibrio succinogenes</name>
    <dbReference type="NCBI Taxonomy" id="273121"/>
    <lineage>
        <taxon>Bacteria</taxon>
        <taxon>Pseudomonadati</taxon>
        <taxon>Campylobacterota</taxon>
        <taxon>Epsilonproteobacteria</taxon>
        <taxon>Campylobacterales</taxon>
        <taxon>Helicobacteraceae</taxon>
        <taxon>Wolinella</taxon>
    </lineage>
</organism>
<proteinExistence type="predicted"/>
<dbReference type="Pfam" id="PF07228">
    <property type="entry name" value="SpoIIE"/>
    <property type="match status" value="1"/>
</dbReference>
<name>Q7M9T6_WOLSU</name>
<dbReference type="RefSeq" id="WP_011138619.1">
    <property type="nucleotide sequence ID" value="NC_005090.1"/>
</dbReference>
<dbReference type="EMBL" id="BX571658">
    <property type="protein sequence ID" value="CAE09819.1"/>
    <property type="molecule type" value="Genomic_DNA"/>
</dbReference>
<dbReference type="HOGENOM" id="CLU_841852_0_0_7"/>
<dbReference type="KEGG" id="wsu:WS0693"/>
<dbReference type="STRING" id="273121.WS0693"/>
<dbReference type="eggNOG" id="COG4753">
    <property type="taxonomic scope" value="Bacteria"/>
</dbReference>
<reference evidence="4 5" key="1">
    <citation type="journal article" date="2003" name="Proc. Natl. Acad. Sci. U.S.A.">
        <title>Complete genome sequence and analysis of Wolinella succinogenes.</title>
        <authorList>
            <person name="Baar C."/>
            <person name="Eppinger M."/>
            <person name="Raddatz G."/>
            <person name="Simon JM."/>
            <person name="Lanz C."/>
            <person name="Klimmek O."/>
            <person name="Nandakumar R."/>
            <person name="Gross R."/>
            <person name="Rosinus A."/>
            <person name="Keller H."/>
            <person name="Jagtap P."/>
            <person name="Linke B."/>
            <person name="Meyer F."/>
            <person name="Lederer H."/>
            <person name="Schuster S.C."/>
        </authorList>
    </citation>
    <scope>NUCLEOTIDE SEQUENCE [LARGE SCALE GENOMIC DNA]</scope>
    <source>
        <strain evidence="5">ATCC 29543 / DSM 1740 / CCUG 13145 / JCM 31913 / LMG 7466 / NCTC 11488 / FDC 602W</strain>
    </source>
</reference>
<keyword evidence="2" id="KW-0175">Coiled coil</keyword>
<evidence type="ECO:0000259" key="3">
    <source>
        <dbReference type="PROSITE" id="PS50110"/>
    </source>
</evidence>
<dbReference type="Gene3D" id="3.40.50.2300">
    <property type="match status" value="1"/>
</dbReference>
<accession>Q7M9T6</accession>
<evidence type="ECO:0000313" key="5">
    <source>
        <dbReference type="Proteomes" id="UP000000422"/>
    </source>
</evidence>
<dbReference type="AlphaFoldDB" id="Q7M9T6"/>
<dbReference type="Gene3D" id="3.60.40.10">
    <property type="entry name" value="PPM-type phosphatase domain"/>
    <property type="match status" value="1"/>
</dbReference>
<gene>
    <name evidence="4" type="ordered locus">WS0693</name>
</gene>
<dbReference type="GO" id="GO:0000160">
    <property type="term" value="P:phosphorelay signal transduction system"/>
    <property type="evidence" value="ECO:0007669"/>
    <property type="project" value="InterPro"/>
</dbReference>
<feature type="domain" description="Response regulatory" evidence="3">
    <location>
        <begin position="10"/>
        <end position="124"/>
    </location>
</feature>
<feature type="modified residue" description="4-aspartylphosphate" evidence="1">
    <location>
        <position position="59"/>
    </location>
</feature>
<dbReference type="InterPro" id="IPR001932">
    <property type="entry name" value="PPM-type_phosphatase-like_dom"/>
</dbReference>
<dbReference type="SMART" id="SM00448">
    <property type="entry name" value="REC"/>
    <property type="match status" value="1"/>
</dbReference>
<dbReference type="InterPro" id="IPR011006">
    <property type="entry name" value="CheY-like_superfamily"/>
</dbReference>
<protein>
    <submittedName>
        <fullName evidence="4">TWO-COMPONENT RESPONSE REGULATOR</fullName>
    </submittedName>
</protein>
<sequence length="330" mass="38066">MKKSLTFPLSLLLVEDEKMSQEMLARLLEPRVSRLWIASNGKEALELYQENTPDVVLTDLVMPEMDGMELIERIKGLNPEATVVISTAFYELGFLMRAIELGVFGYLTKPLSFQGLEETLRKCHRRVELLRAHEELEVKNHHLKIAYDQLREAKEQEKELFIYKERYHQSHQEEAFKKQIKLMRSDLSNSYESGIFFNLFYEPLDILSGDAYGSVRLGEGRCLFYAIDAMGKGLSASLASIQSVSFLNYQLRPSKALDEFDFEAYIQAFLSFIRTQLLNNELLSASFILMEEKGEKIRYALFGMPPLWVMDERGKVRELVSNNPPHLSAL</sequence>
<evidence type="ECO:0000256" key="2">
    <source>
        <dbReference type="SAM" id="Coils"/>
    </source>
</evidence>
<dbReference type="PANTHER" id="PTHR43228:SF1">
    <property type="entry name" value="TWO-COMPONENT RESPONSE REGULATOR ARR22"/>
    <property type="match status" value="1"/>
</dbReference>
<evidence type="ECO:0000256" key="1">
    <source>
        <dbReference type="PROSITE-ProRule" id="PRU00169"/>
    </source>
</evidence>
<dbReference type="PROSITE" id="PS50110">
    <property type="entry name" value="RESPONSE_REGULATORY"/>
    <property type="match status" value="1"/>
</dbReference>
<dbReference type="InterPro" id="IPR036457">
    <property type="entry name" value="PPM-type-like_dom_sf"/>
</dbReference>
<feature type="coiled-coil region" evidence="2">
    <location>
        <begin position="133"/>
        <end position="160"/>
    </location>
</feature>
<dbReference type="Proteomes" id="UP000000422">
    <property type="component" value="Chromosome"/>
</dbReference>
<dbReference type="Pfam" id="PF00072">
    <property type="entry name" value="Response_reg"/>
    <property type="match status" value="1"/>
</dbReference>
<dbReference type="CDD" id="cd17536">
    <property type="entry name" value="REC_YesN-like"/>
    <property type="match status" value="1"/>
</dbReference>
<keyword evidence="5" id="KW-1185">Reference proteome</keyword>
<keyword evidence="1" id="KW-0597">Phosphoprotein</keyword>
<evidence type="ECO:0000313" key="4">
    <source>
        <dbReference type="EMBL" id="CAE09819.1"/>
    </source>
</evidence>
<dbReference type="InterPro" id="IPR052048">
    <property type="entry name" value="ST_Response_Regulator"/>
</dbReference>
<dbReference type="PANTHER" id="PTHR43228">
    <property type="entry name" value="TWO-COMPONENT RESPONSE REGULATOR"/>
    <property type="match status" value="1"/>
</dbReference>
<dbReference type="InterPro" id="IPR001789">
    <property type="entry name" value="Sig_transdc_resp-reg_receiver"/>
</dbReference>
<dbReference type="SUPFAM" id="SSF52172">
    <property type="entry name" value="CheY-like"/>
    <property type="match status" value="1"/>
</dbReference>